<evidence type="ECO:0000313" key="2">
    <source>
        <dbReference type="EMBL" id="GAO45262.1"/>
    </source>
</evidence>
<dbReference type="InterPro" id="IPR029052">
    <property type="entry name" value="Metallo-depent_PP-like"/>
</dbReference>
<sequence length="377" mass="43300">MRKILLAFFEVFRSIMKFFLRRPVTWLADRVSSSPQQVNVDKALSELYNSIADEPGKKGPLFAFRPDEHPVIIFSDLHKGTRDGADDFAVCEENYLAALAYYNTQNFYYLNLGDSEELWENILPNVIRFNKKTFAAERAFADRRAFVKLVGNHDLYWGNDPLAPAVLKVLYNRPQKAHMGAILRAQLPDGEIDFFCTHGHQGDAQSDGNAFSKWFVSYVWGPAQTFLEINTNSPSCNDNNKTLHNQFMYQWSEKQKNLVLITGHTHQPVFNSLTHLERLYLQLEEAKDHGDNTTAEKILQEIPRRKREYNHIGPQFRSMKPSYFNAGCCCFEDGNITGIEIADGYIRLVKWTKKNGTPQREVAEEIHLVQLSAKLNA</sequence>
<dbReference type="Pfam" id="PF00149">
    <property type="entry name" value="Metallophos"/>
    <property type="match status" value="1"/>
</dbReference>
<dbReference type="EMBL" id="BBWV01000004">
    <property type="protein sequence ID" value="GAO45262.1"/>
    <property type="molecule type" value="Genomic_DNA"/>
</dbReference>
<evidence type="ECO:0000313" key="3">
    <source>
        <dbReference type="Proteomes" id="UP000033121"/>
    </source>
</evidence>
<name>A0A0E9N5L8_9BACT</name>
<gene>
    <name evidence="2" type="ORF">FPE01S_04_05060</name>
</gene>
<dbReference type="Proteomes" id="UP000033121">
    <property type="component" value="Unassembled WGS sequence"/>
</dbReference>
<dbReference type="GO" id="GO:0016787">
    <property type="term" value="F:hydrolase activity"/>
    <property type="evidence" value="ECO:0007669"/>
    <property type="project" value="InterPro"/>
</dbReference>
<dbReference type="STRING" id="1220578.FPE01S_04_05060"/>
<protein>
    <recommendedName>
        <fullName evidence="1">Calcineurin-like phosphoesterase domain-containing protein</fullName>
    </recommendedName>
</protein>
<evidence type="ECO:0000259" key="1">
    <source>
        <dbReference type="Pfam" id="PF00149"/>
    </source>
</evidence>
<proteinExistence type="predicted"/>
<keyword evidence="3" id="KW-1185">Reference proteome</keyword>
<dbReference type="SUPFAM" id="SSF56300">
    <property type="entry name" value="Metallo-dependent phosphatases"/>
    <property type="match status" value="1"/>
</dbReference>
<comment type="caution">
    <text evidence="2">The sequence shown here is derived from an EMBL/GenBank/DDBJ whole genome shotgun (WGS) entry which is preliminary data.</text>
</comment>
<dbReference type="AlphaFoldDB" id="A0A0E9N5L8"/>
<dbReference type="InterPro" id="IPR004843">
    <property type="entry name" value="Calcineurin-like_PHP"/>
</dbReference>
<dbReference type="Gene3D" id="3.60.21.10">
    <property type="match status" value="1"/>
</dbReference>
<feature type="domain" description="Calcineurin-like phosphoesterase" evidence="1">
    <location>
        <begin position="70"/>
        <end position="268"/>
    </location>
</feature>
<organism evidence="2 3">
    <name type="scientific">Flavihumibacter petaseus NBRC 106054</name>
    <dbReference type="NCBI Taxonomy" id="1220578"/>
    <lineage>
        <taxon>Bacteria</taxon>
        <taxon>Pseudomonadati</taxon>
        <taxon>Bacteroidota</taxon>
        <taxon>Chitinophagia</taxon>
        <taxon>Chitinophagales</taxon>
        <taxon>Chitinophagaceae</taxon>
        <taxon>Flavihumibacter</taxon>
    </lineage>
</organism>
<accession>A0A0E9N5L8</accession>
<reference evidence="2 3" key="1">
    <citation type="submission" date="2015-04" db="EMBL/GenBank/DDBJ databases">
        <title>Whole genome shotgun sequence of Flavihumibacter petaseus NBRC 106054.</title>
        <authorList>
            <person name="Miyazawa S."/>
            <person name="Hosoyama A."/>
            <person name="Hashimoto M."/>
            <person name="Noguchi M."/>
            <person name="Tsuchikane K."/>
            <person name="Ohji S."/>
            <person name="Yamazoe A."/>
            <person name="Ichikawa N."/>
            <person name="Kimura A."/>
            <person name="Fujita N."/>
        </authorList>
    </citation>
    <scope>NUCLEOTIDE SEQUENCE [LARGE SCALE GENOMIC DNA]</scope>
    <source>
        <strain evidence="2 3">NBRC 106054</strain>
    </source>
</reference>